<dbReference type="PANTHER" id="PTHR14281:SF0">
    <property type="entry name" value="KINETOCHORE PROTEIN SPC25"/>
    <property type="match status" value="1"/>
</dbReference>
<keyword evidence="9" id="KW-0539">Nucleus</keyword>
<reference evidence="12" key="2">
    <citation type="submission" date="2013-12" db="EMBL/GenBank/DDBJ databases">
        <authorList>
            <person name="Yu Y."/>
            <person name="Lee S."/>
            <person name="de Baynast K."/>
            <person name="Wissotski M."/>
            <person name="Liu L."/>
            <person name="Talag J."/>
            <person name="Goicoechea J."/>
            <person name="Angelova A."/>
            <person name="Jetty R."/>
            <person name="Kudrna D."/>
            <person name="Golser W."/>
            <person name="Rivera L."/>
            <person name="Zhang J."/>
            <person name="Wing R."/>
        </authorList>
    </citation>
    <scope>NUCLEOTIDE SEQUENCE</scope>
</reference>
<dbReference type="GO" id="GO:0005634">
    <property type="term" value="C:nucleus"/>
    <property type="evidence" value="ECO:0007669"/>
    <property type="project" value="UniProtKB-SubCell"/>
</dbReference>
<keyword evidence="3 9" id="KW-0158">Chromosome</keyword>
<feature type="domain" description="Chromosome segregation protein Spc25 C-terminal" evidence="10">
    <location>
        <begin position="57"/>
        <end position="90"/>
    </location>
</feature>
<proteinExistence type="inferred from homology"/>
<evidence type="ECO:0000256" key="8">
    <source>
        <dbReference type="ARBA" id="ARBA00023328"/>
    </source>
</evidence>
<dbReference type="InterPro" id="IPR045143">
    <property type="entry name" value="Spc25"/>
</dbReference>
<dbReference type="InterPro" id="IPR013255">
    <property type="entry name" value="Spc25_C"/>
</dbReference>
<keyword evidence="8 9" id="KW-0137">Centromere</keyword>
<keyword evidence="5 9" id="KW-0498">Mitosis</keyword>
<dbReference type="Proteomes" id="UP000032180">
    <property type="component" value="Chromosome 1"/>
</dbReference>
<evidence type="ECO:0000256" key="7">
    <source>
        <dbReference type="ARBA" id="ARBA00023306"/>
    </source>
</evidence>
<keyword evidence="12" id="KW-1185">Reference proteome</keyword>
<organism evidence="11 12">
    <name type="scientific">Leersia perrieri</name>
    <dbReference type="NCBI Taxonomy" id="77586"/>
    <lineage>
        <taxon>Eukaryota</taxon>
        <taxon>Viridiplantae</taxon>
        <taxon>Streptophyta</taxon>
        <taxon>Embryophyta</taxon>
        <taxon>Tracheophyta</taxon>
        <taxon>Spermatophyta</taxon>
        <taxon>Magnoliopsida</taxon>
        <taxon>Liliopsida</taxon>
        <taxon>Poales</taxon>
        <taxon>Poaceae</taxon>
        <taxon>BOP clade</taxon>
        <taxon>Oryzoideae</taxon>
        <taxon>Oryzeae</taxon>
        <taxon>Oryzinae</taxon>
        <taxon>Leersia</taxon>
    </lineage>
</organism>
<dbReference type="AlphaFoldDB" id="A0A0D9VAW1"/>
<evidence type="ECO:0000256" key="9">
    <source>
        <dbReference type="RuleBase" id="RU367150"/>
    </source>
</evidence>
<evidence type="ECO:0000313" key="12">
    <source>
        <dbReference type="Proteomes" id="UP000032180"/>
    </source>
</evidence>
<comment type="similarity">
    <text evidence="2 9">Belongs to the SPC25 family.</text>
</comment>
<keyword evidence="7 9" id="KW-0131">Cell cycle</keyword>
<dbReference type="Gene3D" id="3.30.457.50">
    <property type="entry name" value="Chromosome segregation protein Spc25"/>
    <property type="match status" value="1"/>
</dbReference>
<name>A0A0D9VAW1_9ORYZ</name>
<keyword evidence="6" id="KW-0175">Coiled coil</keyword>
<evidence type="ECO:0000256" key="5">
    <source>
        <dbReference type="ARBA" id="ARBA00022776"/>
    </source>
</evidence>
<dbReference type="GO" id="GO:0007059">
    <property type="term" value="P:chromosome segregation"/>
    <property type="evidence" value="ECO:0007669"/>
    <property type="project" value="InterPro"/>
</dbReference>
<evidence type="ECO:0000313" key="11">
    <source>
        <dbReference type="EnsemblPlants" id="LPERR01G39960.1"/>
    </source>
</evidence>
<comment type="subunit">
    <text evidence="9">Component of the NDC80 complex.</text>
</comment>
<dbReference type="GO" id="GO:0051301">
    <property type="term" value="P:cell division"/>
    <property type="evidence" value="ECO:0007669"/>
    <property type="project" value="UniProtKB-UniRule"/>
</dbReference>
<reference evidence="11 12" key="1">
    <citation type="submission" date="2012-08" db="EMBL/GenBank/DDBJ databases">
        <title>Oryza genome evolution.</title>
        <authorList>
            <person name="Wing R.A."/>
        </authorList>
    </citation>
    <scope>NUCLEOTIDE SEQUENCE</scope>
</reference>
<keyword evidence="9" id="KW-0995">Kinetochore</keyword>
<evidence type="ECO:0000256" key="1">
    <source>
        <dbReference type="ARBA" id="ARBA00004584"/>
    </source>
</evidence>
<keyword evidence="4 9" id="KW-0132">Cell division</keyword>
<dbReference type="EnsemblPlants" id="LPERR01G39960.1">
    <property type="protein sequence ID" value="LPERR01G39960.1"/>
    <property type="gene ID" value="LPERR01G39960"/>
</dbReference>
<comment type="function">
    <text evidence="9">Acts as a component of the essential kinetochore-associated NDC80 complex, which is required for chromosome segregation and spindle checkpoint activity.</text>
</comment>
<sequence length="111" mass="12942">MAMQKLKYIGHKPLITPHLLTAIEALEAKNDATGKRNLEEVIMWYKKLLCFQVVGGEVLQFMPFLKDSEELVKDLNCSNDLFKFVRIMRERESERERERERFQAAAVNGTP</sequence>
<dbReference type="Gramene" id="LPERR01G39960.1">
    <property type="protein sequence ID" value="LPERR01G39960.1"/>
    <property type="gene ID" value="LPERR01G39960"/>
</dbReference>
<dbReference type="STRING" id="77586.A0A0D9VAW1"/>
<dbReference type="PANTHER" id="PTHR14281">
    <property type="entry name" value="KINETOCHORE PROTEIN SPC25-RELATED"/>
    <property type="match status" value="1"/>
</dbReference>
<protein>
    <recommendedName>
        <fullName evidence="9">Kinetochore protein SPC25</fullName>
    </recommendedName>
</protein>
<accession>A0A0D9VAW1</accession>
<evidence type="ECO:0000256" key="2">
    <source>
        <dbReference type="ARBA" id="ARBA00006379"/>
    </source>
</evidence>
<evidence type="ECO:0000259" key="10">
    <source>
        <dbReference type="Pfam" id="PF08234"/>
    </source>
</evidence>
<comment type="subcellular location">
    <subcellularLocation>
        <location evidence="1">Chromosome</location>
        <location evidence="1">Centromere</location>
    </subcellularLocation>
    <subcellularLocation>
        <location evidence="9">Nucleus</location>
    </subcellularLocation>
    <subcellularLocation>
        <location evidence="9">Chromosome</location>
        <location evidence="9">Centromere</location>
        <location evidence="9">Kinetochore</location>
    </subcellularLocation>
</comment>
<dbReference type="HOGENOM" id="CLU_2162037_0_0_1"/>
<evidence type="ECO:0000256" key="3">
    <source>
        <dbReference type="ARBA" id="ARBA00022454"/>
    </source>
</evidence>
<reference evidence="11" key="3">
    <citation type="submission" date="2015-04" db="UniProtKB">
        <authorList>
            <consortium name="EnsemblPlants"/>
        </authorList>
    </citation>
    <scope>IDENTIFICATION</scope>
</reference>
<dbReference type="GO" id="GO:0031262">
    <property type="term" value="C:Ndc80 complex"/>
    <property type="evidence" value="ECO:0007669"/>
    <property type="project" value="InterPro"/>
</dbReference>
<evidence type="ECO:0000256" key="4">
    <source>
        <dbReference type="ARBA" id="ARBA00022618"/>
    </source>
</evidence>
<evidence type="ECO:0000256" key="6">
    <source>
        <dbReference type="ARBA" id="ARBA00023054"/>
    </source>
</evidence>
<dbReference type="Pfam" id="PF08234">
    <property type="entry name" value="Spindle_Spc25"/>
    <property type="match status" value="1"/>
</dbReference>